<accession>A0A8K1D8V2</accession>
<sequence length="89" mass="9793">MTFCYQRQCEDSCYSPCASGLVFGSRAFDCGSGPCGSLGYSGRFCGYRECCPSFSSRYCSPFSSSSSSCSLPRYFQRYSYGSCSPCYQC</sequence>
<dbReference type="EMBL" id="SWJQ01001876">
    <property type="protein sequence ID" value="TRZ07242.1"/>
    <property type="molecule type" value="Genomic_DNA"/>
</dbReference>
<proteinExistence type="predicted"/>
<evidence type="ECO:0000313" key="1">
    <source>
        <dbReference type="EMBL" id="TRZ07242.1"/>
    </source>
</evidence>
<dbReference type="Proteomes" id="UP000796761">
    <property type="component" value="Unassembled WGS sequence"/>
</dbReference>
<protein>
    <submittedName>
        <fullName evidence="1">Uncharacterized protein</fullName>
    </submittedName>
</protein>
<comment type="caution">
    <text evidence="1">The sequence shown here is derived from an EMBL/GenBank/DDBJ whole genome shotgun (WGS) entry which is preliminary data.</text>
</comment>
<dbReference type="OrthoDB" id="9118337at2759"/>
<gene>
    <name evidence="1" type="ORF">HGM15179_019864</name>
</gene>
<reference evidence="1" key="1">
    <citation type="submission" date="2019-04" db="EMBL/GenBank/DDBJ databases">
        <title>Genome assembly of Zosterops borbonicus 15179.</title>
        <authorList>
            <person name="Leroy T."/>
            <person name="Anselmetti Y."/>
            <person name="Tilak M.-K."/>
            <person name="Nabholz B."/>
        </authorList>
    </citation>
    <scope>NUCLEOTIDE SEQUENCE</scope>
    <source>
        <strain evidence="1">HGM_15179</strain>
        <tissue evidence="1">Muscle</tissue>
    </source>
</reference>
<organism evidence="1 2">
    <name type="scientific">Zosterops borbonicus</name>
    <dbReference type="NCBI Taxonomy" id="364589"/>
    <lineage>
        <taxon>Eukaryota</taxon>
        <taxon>Metazoa</taxon>
        <taxon>Chordata</taxon>
        <taxon>Craniata</taxon>
        <taxon>Vertebrata</taxon>
        <taxon>Euteleostomi</taxon>
        <taxon>Archelosauria</taxon>
        <taxon>Archosauria</taxon>
        <taxon>Dinosauria</taxon>
        <taxon>Saurischia</taxon>
        <taxon>Theropoda</taxon>
        <taxon>Coelurosauria</taxon>
        <taxon>Aves</taxon>
        <taxon>Neognathae</taxon>
        <taxon>Neoaves</taxon>
        <taxon>Telluraves</taxon>
        <taxon>Australaves</taxon>
        <taxon>Passeriformes</taxon>
        <taxon>Sylvioidea</taxon>
        <taxon>Zosteropidae</taxon>
        <taxon>Zosterops</taxon>
    </lineage>
</organism>
<evidence type="ECO:0000313" key="2">
    <source>
        <dbReference type="Proteomes" id="UP000796761"/>
    </source>
</evidence>
<dbReference type="AlphaFoldDB" id="A0A8K1D8V2"/>
<keyword evidence="2" id="KW-1185">Reference proteome</keyword>
<name>A0A8K1D8V2_9PASS</name>